<dbReference type="EMBL" id="CM020620">
    <property type="protein sequence ID" value="KAK1869192.1"/>
    <property type="molecule type" value="Genomic_DNA"/>
</dbReference>
<evidence type="ECO:0000313" key="1">
    <source>
        <dbReference type="EMBL" id="KAK1869192.1"/>
    </source>
</evidence>
<evidence type="ECO:0000313" key="2">
    <source>
        <dbReference type="Proteomes" id="UP000798662"/>
    </source>
</evidence>
<sequence>MPPRRAGTVALQVAVLVELLGGVLGSLLAVGLRAPDGVGGGLLPTPTPTPAPPQPRRSCAASAAAPSTPPPSRQYRAGLAHLSQAHVIGEVPAATATELGLGGCRWCGRPYRAQRGPRGRSSLSAHEALCRLNPRRQGARVVAAAAPAAAAGDGGDARGAGAAQGAAAAGEWHTLFAADPPAWVAARADFLRRAAPTAADWSPLVASGARTVAHVPAALLGAWRVVAADALDWVRREPEQQHAWLWLLLLPSLLLHVPAVAPATAPDAPLPPLTHHVRAEAVLNGEFSTALADRNAGVWRPSWRRRLDGRRRVVRGGDQAATGLAPSQRRALRLVRAGRLSAAARALVADEPAPHSAAVWRKALLLFPPAASASTSAASVEAEFGDLLADAADFGDAATVPRGVTREAVTDAIRRASQGAAPGPSGLRVEHPWALEGGGQDALVGVLELLVSDAAVTRVPAAAAHALAGADLLLLAKPGGVGPDGLPGLRPIGMPETLRKLAASALAATVRGAAAELLSPAQLGVGVPSACERLVHELEAHLAHHPQHAVVQLDYRNAFNLVSRAAAAAVLRRALPPLAPYLEWVYGGEEAPTVYGWAAAAEGAGESGGADDGGDDGGGDGGDDGGGNGGDAGGGDGGDNGDGDGGDGAAPVADGPPPLPVPLPPPPPTRLALRAERGAQQGDPLGPLLHAAALWLVLRRLRDGHPGVLVRAFHDDVVAAGTPEDLAAVMADAATVGASVDAELAPAKCTGWSTAGAAAPPGWGGKWAAEGVVQFSVPLGGAAFVSAGVDGLVADQRRLVAAIAALPAEELQSQLLLLRLCAGPRANYWLRCLPLEAGARLAAAVDADAKTALGGMLCDARASTATREAVLERAALPPAMGGLGVGGRTRVVPAALLASWVDALRAGAAYSPTLRATADGLLAVPRVAADGGPLPPAVAAATARSGPAAGGPTGAGGGGPAGDSPAGARPPPLPDPDPSAPAAGALRQALLGLLAAHEAHCAAPASGLLWSLARGGPNAAADEAADPLAPPLPPPPHYPEYSAGATDSTSADRPHSPALYSPPTWQSLLGGEAPAAQRDLSRPAHAAARARIYAELSLWRRAGMAACQGGGAARWLSALPTLGTTGTTMHGAGMRAAARLWLGAPPRSVPPAPRCRCGRHADADGLHFLSACPEQSSGHARLHHHLVHLVAEALRRTPSWGGVEVEAVVDRGRGALRPDLRATHASSGAVVWADASVTAPFGPRTTAPTAASPLRAVAAETRERDKVAKYATSLPGPAASHTFTPLVWEAFGRIGPATAKWLRGAMRGPALAGVRSTLLTRVSVALWRSHSRAVSLGYSRCFGTGGEVPEGDVGGPLGPRDHFVRVGERIGE</sequence>
<name>A0ACC3CG82_PYRYE</name>
<reference evidence="1" key="1">
    <citation type="submission" date="2019-11" db="EMBL/GenBank/DDBJ databases">
        <title>Nori genome reveals adaptations in red seaweeds to the harsh intertidal environment.</title>
        <authorList>
            <person name="Wang D."/>
            <person name="Mao Y."/>
        </authorList>
    </citation>
    <scope>NUCLEOTIDE SEQUENCE</scope>
    <source>
        <tissue evidence="1">Gametophyte</tissue>
    </source>
</reference>
<comment type="caution">
    <text evidence="1">The sequence shown here is derived from an EMBL/GenBank/DDBJ whole genome shotgun (WGS) entry which is preliminary data.</text>
</comment>
<accession>A0ACC3CG82</accession>
<gene>
    <name evidence="1" type="ORF">I4F81_011673</name>
</gene>
<keyword evidence="2" id="KW-1185">Reference proteome</keyword>
<proteinExistence type="predicted"/>
<organism evidence="1 2">
    <name type="scientific">Pyropia yezoensis</name>
    <name type="common">Susabi-nori</name>
    <name type="synonym">Porphyra yezoensis</name>
    <dbReference type="NCBI Taxonomy" id="2788"/>
    <lineage>
        <taxon>Eukaryota</taxon>
        <taxon>Rhodophyta</taxon>
        <taxon>Bangiophyceae</taxon>
        <taxon>Bangiales</taxon>
        <taxon>Bangiaceae</taxon>
        <taxon>Pyropia</taxon>
    </lineage>
</organism>
<protein>
    <submittedName>
        <fullName evidence="1">Uncharacterized protein</fullName>
    </submittedName>
</protein>
<dbReference type="Proteomes" id="UP000798662">
    <property type="component" value="Chromosome 3"/>
</dbReference>